<accession>A0A699GN63</accession>
<feature type="compositionally biased region" description="Basic and acidic residues" evidence="1">
    <location>
        <begin position="102"/>
        <end position="111"/>
    </location>
</feature>
<feature type="region of interest" description="Disordered" evidence="1">
    <location>
        <begin position="365"/>
        <end position="486"/>
    </location>
</feature>
<reference evidence="2" key="1">
    <citation type="journal article" date="2019" name="Sci. Rep.">
        <title>Draft genome of Tanacetum cinerariifolium, the natural source of mosquito coil.</title>
        <authorList>
            <person name="Yamashiro T."/>
            <person name="Shiraishi A."/>
            <person name="Satake H."/>
            <person name="Nakayama K."/>
        </authorList>
    </citation>
    <scope>NUCLEOTIDE SEQUENCE</scope>
</reference>
<protein>
    <submittedName>
        <fullName evidence="2">Uncharacterized protein</fullName>
    </submittedName>
</protein>
<gene>
    <name evidence="2" type="ORF">Tci_000634</name>
</gene>
<feature type="region of interest" description="Disordered" evidence="1">
    <location>
        <begin position="1"/>
        <end position="20"/>
    </location>
</feature>
<feature type="compositionally biased region" description="Basic residues" evidence="1">
    <location>
        <begin position="405"/>
        <end position="416"/>
    </location>
</feature>
<dbReference type="AlphaFoldDB" id="A0A699GN63"/>
<evidence type="ECO:0000313" key="2">
    <source>
        <dbReference type="EMBL" id="GEU28656.1"/>
    </source>
</evidence>
<comment type="caution">
    <text evidence="2">The sequence shown here is derived from an EMBL/GenBank/DDBJ whole genome shotgun (WGS) entry which is preliminary data.</text>
</comment>
<proteinExistence type="predicted"/>
<feature type="compositionally biased region" description="Basic residues" evidence="1">
    <location>
        <begin position="365"/>
        <end position="376"/>
    </location>
</feature>
<sequence>MQPGPGAGQAGAGRASPGRPPAVAVAGLAAARVSVHCAAGVGRAYPADALGQAAGTRLSGRPRHFPPGRVRRPDRVQAAASDAAYQGFQFQLFRPENGGADGGEKPRREGRGQYLRPGQGEYRARVCRCDRGSADGQVRVGVEAHGPQAARDCRRRGRQRAAAGVAQCGCRQQEVQGVLPGTRVLHRQWRHDRFCGRHAVDDQPGRRPARLWLQRAAALAAGRHQGRLTRQADANAIDASRARPTSGIRRHVQAGEVAAWRHGKAVIGQGAGGRIERRRTAEAQPGVDQAVMGAERPQLLQAVLLRFELDDAGRQRHRRALLHQPRRTRQRGQPVRRDAGNAAPHAVGARCLVAFHAHVRPAQRLRRKRRHHHVQHARAGIDLVQRGRNLPASRVRRHALDCNKPRPHQQARRHAGHAAPARARLHRAAKHAHLEQDGQRHPAQITFDGKPDQGRQQARQCDPARGAPAHDQCHRHADRHPEQRFDDEHHVAVDPAAVERVPRVHAVRIGVIHAQVQREPGHDAQRQPPSRRAAGPQQLPRGRPQPPQQRRQQQRLRYRQQGRVGVAAMVEQVAQRGRQQLGQHQVQVREITGQHARDQQQAVAYALLVFLCFRGQTAMDELSGAKADNAVGDVIHESVGLAALHQPIAGRLRAAKSVGVAHRALALYVHAAPECDMVADVAGRLERLGVVPGGVVAGLAVGTHVVVAGDAFPRAARRVRAGLQVVGLDRVAREVHIVFDDFHFVVISLGNDDAVQGSGWHGGFLSEVLGGGTFNAVAAAPLGAEQRGVGLAQQAFGVGNFEMVEGAHAQAGRDTEHARADFVRLCGNAQSQRLGKPQGAGQRRARQHHAQFLAAVAAGDIDHAHVFAQQQADGGQHLVAGRMAEFIVDALEVVEIDHDGRQRCPEAPRARRFEPQPVQQRTAVVQARELVGGGQQFQLAHGGRQGFFAGAQFDQRHHLARQLGQHGALVVAQAPGPGIHHAQRAYGKPVGRHQRHAAVHAHERRIDGERHVRGAGIEREIGDFEVGGAHDRQRAIALPARQLAQLHARARLDPHAVGIDQVDGGIGHVAQARGQLGDGRWWSTEKRYLRPA</sequence>
<evidence type="ECO:0000256" key="1">
    <source>
        <dbReference type="SAM" id="MobiDB-lite"/>
    </source>
</evidence>
<feature type="compositionally biased region" description="Gly residues" evidence="1">
    <location>
        <begin position="1"/>
        <end position="11"/>
    </location>
</feature>
<feature type="region of interest" description="Disordered" evidence="1">
    <location>
        <begin position="93"/>
        <end position="116"/>
    </location>
</feature>
<dbReference type="EMBL" id="BKCJ010000012">
    <property type="protein sequence ID" value="GEU28656.1"/>
    <property type="molecule type" value="Genomic_DNA"/>
</dbReference>
<feature type="region of interest" description="Disordered" evidence="1">
    <location>
        <begin position="513"/>
        <end position="560"/>
    </location>
</feature>
<feature type="compositionally biased region" description="Basic and acidic residues" evidence="1">
    <location>
        <begin position="471"/>
        <end position="486"/>
    </location>
</feature>
<organism evidence="2">
    <name type="scientific">Tanacetum cinerariifolium</name>
    <name type="common">Dalmatian daisy</name>
    <name type="synonym">Chrysanthemum cinerariifolium</name>
    <dbReference type="NCBI Taxonomy" id="118510"/>
    <lineage>
        <taxon>Eukaryota</taxon>
        <taxon>Viridiplantae</taxon>
        <taxon>Streptophyta</taxon>
        <taxon>Embryophyta</taxon>
        <taxon>Tracheophyta</taxon>
        <taxon>Spermatophyta</taxon>
        <taxon>Magnoliopsida</taxon>
        <taxon>eudicotyledons</taxon>
        <taxon>Gunneridae</taxon>
        <taxon>Pentapetalae</taxon>
        <taxon>asterids</taxon>
        <taxon>campanulids</taxon>
        <taxon>Asterales</taxon>
        <taxon>Asteraceae</taxon>
        <taxon>Asteroideae</taxon>
        <taxon>Anthemideae</taxon>
        <taxon>Anthemidinae</taxon>
        <taxon>Tanacetum</taxon>
    </lineage>
</organism>
<name>A0A699GN63_TANCI</name>